<reference evidence="2 3" key="1">
    <citation type="submission" date="2021-06" db="EMBL/GenBank/DDBJ databases">
        <authorList>
            <person name="Criscuolo A."/>
        </authorList>
    </citation>
    <scope>NUCLEOTIDE SEQUENCE [LARGE SCALE GENOMIC DNA]</scope>
    <source>
        <strain evidence="3">CIP 111802</strain>
    </source>
</reference>
<feature type="coiled-coil region" evidence="1">
    <location>
        <begin position="259"/>
        <end position="307"/>
    </location>
</feature>
<comment type="caution">
    <text evidence="2">The sequence shown here is derived from an EMBL/GenBank/DDBJ whole genome shotgun (WGS) entry which is preliminary data.</text>
</comment>
<evidence type="ECO:0000313" key="2">
    <source>
        <dbReference type="EMBL" id="CAG7651696.1"/>
    </source>
</evidence>
<accession>A0ABM8VNN7</accession>
<sequence length="430" mass="50981">MHESEWLPQLLSKHDLLQICNLFNLSVPGFRSDKLSSRPEEQLRLIVTQALKNGIGAKKNGSGKILTETFFSKIVDEMDDLIQPQWKNLSFESIVDELDISVAIRPYQKLAFIREWFPDKYASHVETIRQNVIEKQELFHSISKINDSDFVDRIIQDLKKDVDFPESNEYLQFIEQIGVTARWEQIKSTLAGKHTDRERLMFISGLTSLDRFLGIIAVKDDYEPLRPVAYSLYVKEREKAYQSEYARVYDESAATMQLATRLTKELEEQTDENTKLTEQIEILTWEIKRLKDAREEDVQREDALQKELGEQRKAREYAEQFKELFEELVPESSEAMIITDKPDPRIKQVFNKCIFSKNFLLKEKLNGNIHNLKSKIWFIDRQSFRSTREWVLLKQFLDENDFFYEEYNDYLELLRRYMQVIQSDDTEDYN</sequence>
<dbReference type="RefSeq" id="WP_218101277.1">
    <property type="nucleotide sequence ID" value="NZ_CAJVCE010000016.1"/>
</dbReference>
<dbReference type="EMBL" id="CAJVCE010000016">
    <property type="protein sequence ID" value="CAG7651696.1"/>
    <property type="molecule type" value="Genomic_DNA"/>
</dbReference>
<evidence type="ECO:0000313" key="3">
    <source>
        <dbReference type="Proteomes" id="UP000730618"/>
    </source>
</evidence>
<name>A0ABM8VNN7_9BACL</name>
<protein>
    <submittedName>
        <fullName evidence="2">Uncharacterized protein</fullName>
    </submittedName>
</protein>
<organism evidence="2 3">
    <name type="scientific">Paenibacillus allorhizosphaerae</name>
    <dbReference type="NCBI Taxonomy" id="2849866"/>
    <lineage>
        <taxon>Bacteria</taxon>
        <taxon>Bacillati</taxon>
        <taxon>Bacillota</taxon>
        <taxon>Bacilli</taxon>
        <taxon>Bacillales</taxon>
        <taxon>Paenibacillaceae</taxon>
        <taxon>Paenibacillus</taxon>
    </lineage>
</organism>
<dbReference type="Proteomes" id="UP000730618">
    <property type="component" value="Unassembled WGS sequence"/>
</dbReference>
<gene>
    <name evidence="2" type="ORF">PAECIP111802_05028</name>
</gene>
<evidence type="ECO:0000256" key="1">
    <source>
        <dbReference type="SAM" id="Coils"/>
    </source>
</evidence>
<proteinExistence type="predicted"/>
<keyword evidence="1" id="KW-0175">Coiled coil</keyword>
<keyword evidence="3" id="KW-1185">Reference proteome</keyword>